<dbReference type="SUPFAM" id="SSF52540">
    <property type="entry name" value="P-loop containing nucleoside triphosphate hydrolases"/>
    <property type="match status" value="1"/>
</dbReference>
<dbReference type="GO" id="GO:0015847">
    <property type="term" value="P:putrescine transport"/>
    <property type="evidence" value="ECO:0007669"/>
    <property type="project" value="UniProtKB-ARBA"/>
</dbReference>
<protein>
    <submittedName>
        <fullName evidence="5 6">ABC transporter ATP-binding protein</fullName>
    </submittedName>
</protein>
<dbReference type="Gene3D" id="2.40.50.100">
    <property type="match status" value="1"/>
</dbReference>
<dbReference type="InterPro" id="IPR003593">
    <property type="entry name" value="AAA+_ATPase"/>
</dbReference>
<dbReference type="GO" id="GO:0022857">
    <property type="term" value="F:transmembrane transporter activity"/>
    <property type="evidence" value="ECO:0007669"/>
    <property type="project" value="InterPro"/>
</dbReference>
<dbReference type="EMBL" id="NTHN01000089">
    <property type="protein sequence ID" value="PBD19868.1"/>
    <property type="molecule type" value="Genomic_DNA"/>
</dbReference>
<dbReference type="EMBL" id="NTHN02000023">
    <property type="protein sequence ID" value="MCT4371276.1"/>
    <property type="molecule type" value="Genomic_DNA"/>
</dbReference>
<dbReference type="OrthoDB" id="9802264at2"/>
<organism evidence="6">
    <name type="scientific">Alloyangia mangrovi</name>
    <dbReference type="NCBI Taxonomy" id="1779329"/>
    <lineage>
        <taxon>Bacteria</taxon>
        <taxon>Pseudomonadati</taxon>
        <taxon>Pseudomonadota</taxon>
        <taxon>Alphaproteobacteria</taxon>
        <taxon>Rhodobacterales</taxon>
        <taxon>Roseobacteraceae</taxon>
        <taxon>Alloyangia</taxon>
    </lineage>
</organism>
<keyword evidence="2" id="KW-0547">Nucleotide-binding</keyword>
<comment type="caution">
    <text evidence="6">The sequence shown here is derived from an EMBL/GenBank/DDBJ whole genome shotgun (WGS) entry which is preliminary data.</text>
</comment>
<evidence type="ECO:0000313" key="6">
    <source>
        <dbReference type="EMBL" id="PBD19868.1"/>
    </source>
</evidence>
<dbReference type="Pfam" id="PF00005">
    <property type="entry name" value="ABC_tran"/>
    <property type="match status" value="1"/>
</dbReference>
<reference evidence="7" key="2">
    <citation type="submission" date="2023-07" db="EMBL/GenBank/DDBJ databases">
        <title>Yangia mangrovi SAOS 153D genome.</title>
        <authorList>
            <person name="Verma A."/>
            <person name="Pal Y."/>
            <person name="Sundharam S."/>
            <person name="Bisht B."/>
            <person name="Srinivasan K."/>
        </authorList>
    </citation>
    <scope>NUCLEOTIDE SEQUENCE [LARGE SCALE GENOMIC DNA]</scope>
    <source>
        <strain evidence="7">SAOS 153D</strain>
    </source>
</reference>
<dbReference type="InterPro" id="IPR027417">
    <property type="entry name" value="P-loop_NTPase"/>
</dbReference>
<dbReference type="GO" id="GO:0005524">
    <property type="term" value="F:ATP binding"/>
    <property type="evidence" value="ECO:0007669"/>
    <property type="project" value="UniProtKB-KW"/>
</dbReference>
<gene>
    <name evidence="5" type="ORF">CLG85_013500</name>
    <name evidence="6" type="ORF">CLG85_07055</name>
</gene>
<keyword evidence="3 6" id="KW-0067">ATP-binding</keyword>
<keyword evidence="1" id="KW-0813">Transport</keyword>
<dbReference type="PANTHER" id="PTHR42781:SF4">
    <property type="entry name" value="SPERMIDINE_PUTRESCINE IMPORT ATP-BINDING PROTEIN POTA"/>
    <property type="match status" value="1"/>
</dbReference>
<sequence length="382" mass="40958">MDAHQDRAMTPFDTYPAGVFPAGLQDRTPMSSPLEILDARKSFRTPEGGTMTALDGISLKLASAEFVTLLGPSGCGKTTLLRTISGFETLDAGEVLIDGTAVTQMPAHRRPVNTVFQRYALFGHMSVARNVGYALEIAGRDKREIRARVGEMLELVGLAGMEKRAIQQLSGGQQQRVALARALAAKPKLLLLDEPLSALDKNLRQKMQQELKALQRELGIGFIFVTHDQEEALTMSDRIAVLAHGQIQQIGAPTELYQTPANLFTADFLGESNLLPVKVAAGRAGLCDGQSFATARPAGEATLLLRPEALSVTPPEDHALSFTGTIRETYYTGTDHQIALETPAHGTIHALLRSGSALPGLGAEMTLHAPAQGLHLIDEVAA</sequence>
<feature type="domain" description="ABC transporter" evidence="4">
    <location>
        <begin position="34"/>
        <end position="269"/>
    </location>
</feature>
<dbReference type="Proteomes" id="UP000217448">
    <property type="component" value="Unassembled WGS sequence"/>
</dbReference>
<dbReference type="SUPFAM" id="SSF50331">
    <property type="entry name" value="MOP-like"/>
    <property type="match status" value="1"/>
</dbReference>
<keyword evidence="7" id="KW-1185">Reference proteome</keyword>
<dbReference type="GO" id="GO:0043190">
    <property type="term" value="C:ATP-binding cassette (ABC) transporter complex"/>
    <property type="evidence" value="ECO:0007669"/>
    <property type="project" value="InterPro"/>
</dbReference>
<evidence type="ECO:0000256" key="2">
    <source>
        <dbReference type="ARBA" id="ARBA00022741"/>
    </source>
</evidence>
<dbReference type="InterPro" id="IPR050093">
    <property type="entry name" value="ABC_SmlMolc_Importer"/>
</dbReference>
<dbReference type="InterPro" id="IPR003439">
    <property type="entry name" value="ABC_transporter-like_ATP-bd"/>
</dbReference>
<dbReference type="AlphaFoldDB" id="A0A2A3JXM1"/>
<reference evidence="6" key="1">
    <citation type="submission" date="2017-09" db="EMBL/GenBank/DDBJ databases">
        <title>Yangia sp. SAOS 153D whole genome sequencing.</title>
        <authorList>
            <person name="Verma A."/>
            <person name="Krishnamurthi S."/>
        </authorList>
    </citation>
    <scope>NUCLEOTIDE SEQUENCE [LARGE SCALE GENOMIC DNA]</scope>
    <source>
        <strain evidence="6">SAOS 153D</strain>
    </source>
</reference>
<name>A0A2A3JXM1_9RHOB</name>
<dbReference type="Pfam" id="PF08402">
    <property type="entry name" value="TOBE_2"/>
    <property type="match status" value="1"/>
</dbReference>
<dbReference type="FunFam" id="3.40.50.300:FF:000133">
    <property type="entry name" value="Spermidine/putrescine import ATP-binding protein PotA"/>
    <property type="match status" value="1"/>
</dbReference>
<dbReference type="InterPro" id="IPR013611">
    <property type="entry name" value="Transp-assoc_OB_typ2"/>
</dbReference>
<dbReference type="GO" id="GO:0016887">
    <property type="term" value="F:ATP hydrolysis activity"/>
    <property type="evidence" value="ECO:0007669"/>
    <property type="project" value="InterPro"/>
</dbReference>
<accession>A0A2A3JXM1</accession>
<proteinExistence type="predicted"/>
<dbReference type="PANTHER" id="PTHR42781">
    <property type="entry name" value="SPERMIDINE/PUTRESCINE IMPORT ATP-BINDING PROTEIN POTA"/>
    <property type="match status" value="1"/>
</dbReference>
<dbReference type="PROSITE" id="PS50893">
    <property type="entry name" value="ABC_TRANSPORTER_2"/>
    <property type="match status" value="1"/>
</dbReference>
<evidence type="ECO:0000256" key="1">
    <source>
        <dbReference type="ARBA" id="ARBA00022448"/>
    </source>
</evidence>
<dbReference type="InterPro" id="IPR008995">
    <property type="entry name" value="Mo/tungstate-bd_C_term_dom"/>
</dbReference>
<evidence type="ECO:0000313" key="5">
    <source>
        <dbReference type="EMBL" id="MCT4371276.1"/>
    </source>
</evidence>
<evidence type="ECO:0000256" key="3">
    <source>
        <dbReference type="ARBA" id="ARBA00022840"/>
    </source>
</evidence>
<evidence type="ECO:0000259" key="4">
    <source>
        <dbReference type="PROSITE" id="PS50893"/>
    </source>
</evidence>
<reference evidence="5" key="3">
    <citation type="submission" date="2024-05" db="EMBL/GenBank/DDBJ databases">
        <title>Yangia mangrovi SAOS 153D genome.</title>
        <authorList>
            <person name="Verma A."/>
            <person name="Pal Y."/>
            <person name="Sundharam S."/>
            <person name="Bisht B."/>
            <person name="Srinivasan K."/>
        </authorList>
    </citation>
    <scope>NUCLEOTIDE SEQUENCE</scope>
    <source>
        <strain evidence="5">SAOS 153D</strain>
    </source>
</reference>
<evidence type="ECO:0000313" key="7">
    <source>
        <dbReference type="Proteomes" id="UP000217448"/>
    </source>
</evidence>
<dbReference type="PROSITE" id="PS00211">
    <property type="entry name" value="ABC_TRANSPORTER_1"/>
    <property type="match status" value="1"/>
</dbReference>
<dbReference type="SMART" id="SM00382">
    <property type="entry name" value="AAA"/>
    <property type="match status" value="1"/>
</dbReference>
<dbReference type="InterPro" id="IPR017871">
    <property type="entry name" value="ABC_transporter-like_CS"/>
</dbReference>
<dbReference type="Gene3D" id="3.40.50.300">
    <property type="entry name" value="P-loop containing nucleotide triphosphate hydrolases"/>
    <property type="match status" value="1"/>
</dbReference>